<dbReference type="GO" id="GO:0006357">
    <property type="term" value="P:regulation of transcription by RNA polymerase II"/>
    <property type="evidence" value="ECO:0000318"/>
    <property type="project" value="GO_Central"/>
</dbReference>
<evidence type="ECO:0000256" key="6">
    <source>
        <dbReference type="ARBA" id="ARBA00023242"/>
    </source>
</evidence>
<dbReference type="OrthoDB" id="1929813at2759"/>
<dbReference type="FunCoup" id="B3S402">
    <property type="interactions" value="1956"/>
</dbReference>
<evidence type="ECO:0000256" key="2">
    <source>
        <dbReference type="ARBA" id="ARBA00009626"/>
    </source>
</evidence>
<proteinExistence type="inferred from homology"/>
<feature type="compositionally biased region" description="Polar residues" evidence="9">
    <location>
        <begin position="212"/>
        <end position="231"/>
    </location>
</feature>
<dbReference type="KEGG" id="tad:TRIADDRAFT_58906"/>
<dbReference type="STRING" id="10228.B3S402"/>
<evidence type="ECO:0000256" key="3">
    <source>
        <dbReference type="ARBA" id="ARBA00020629"/>
    </source>
</evidence>
<comment type="similarity">
    <text evidence="2 8">Belongs to the Mediator complex subunit 4 family.</text>
</comment>
<keyword evidence="11" id="KW-1185">Reference proteome</keyword>
<dbReference type="PANTHER" id="PTHR13208">
    <property type="entry name" value="MEDIATOR OF RNA POLYMERASE II TRANSCRIPTION SUBUNIT 4"/>
    <property type="match status" value="1"/>
</dbReference>
<comment type="subunit">
    <text evidence="8">Component of the Mediator complex.</text>
</comment>
<dbReference type="PhylomeDB" id="B3S402"/>
<dbReference type="GO" id="GO:0003712">
    <property type="term" value="F:transcription coregulator activity"/>
    <property type="evidence" value="ECO:0000318"/>
    <property type="project" value="GO_Central"/>
</dbReference>
<sequence length="231" mass="25804">MADNPLLSILDQIENLTRETLRKVNVNIRDTSNASKEIDLIANKDEEFRKALVDAQGKIEVYNKIRKCNEAVVQQDRVIVQLMDKLKQAESSLMSAIENAKEVLPCEESRSVNSEDLIKYAYEISSNHAVCAPTNWQQGDSRRPYPIDIEMRAGILGKLTEYNVNGDNAIDVDYGISNSNKNSEAVDDSNKQNENLSDQPSESDNEVENLENDQGINNNIGMMSTDSSSDS</sequence>
<dbReference type="RefSeq" id="XP_002115102.1">
    <property type="nucleotide sequence ID" value="XM_002115066.1"/>
</dbReference>
<dbReference type="GO" id="GO:0070847">
    <property type="term" value="C:core mediator complex"/>
    <property type="evidence" value="ECO:0000318"/>
    <property type="project" value="GO_Central"/>
</dbReference>
<evidence type="ECO:0000256" key="7">
    <source>
        <dbReference type="ARBA" id="ARBA00031257"/>
    </source>
</evidence>
<dbReference type="HOGENOM" id="CLU_082233_1_0_1"/>
<protein>
    <recommendedName>
        <fullName evidence="3 8">Mediator of RNA polymerase II transcription subunit 4</fullName>
    </recommendedName>
    <alternativeName>
        <fullName evidence="7 8">Mediator complex subunit 4</fullName>
    </alternativeName>
</protein>
<dbReference type="InParanoid" id="B3S402"/>
<dbReference type="CTD" id="6756128"/>
<organism evidence="10 11">
    <name type="scientific">Trichoplax adhaerens</name>
    <name type="common">Trichoplax reptans</name>
    <dbReference type="NCBI Taxonomy" id="10228"/>
    <lineage>
        <taxon>Eukaryota</taxon>
        <taxon>Metazoa</taxon>
        <taxon>Placozoa</taxon>
        <taxon>Uniplacotomia</taxon>
        <taxon>Trichoplacea</taxon>
        <taxon>Trichoplacidae</taxon>
        <taxon>Trichoplax</taxon>
    </lineage>
</organism>
<keyword evidence="5 8" id="KW-0804">Transcription</keyword>
<name>B3S402_TRIAD</name>
<evidence type="ECO:0000256" key="5">
    <source>
        <dbReference type="ARBA" id="ARBA00023163"/>
    </source>
</evidence>
<dbReference type="EMBL" id="DS985249">
    <property type="protein sequence ID" value="EDV22558.1"/>
    <property type="molecule type" value="Genomic_DNA"/>
</dbReference>
<reference evidence="10 11" key="1">
    <citation type="journal article" date="2008" name="Nature">
        <title>The Trichoplax genome and the nature of placozoans.</title>
        <authorList>
            <person name="Srivastava M."/>
            <person name="Begovic E."/>
            <person name="Chapman J."/>
            <person name="Putnam N.H."/>
            <person name="Hellsten U."/>
            <person name="Kawashima T."/>
            <person name="Kuo A."/>
            <person name="Mitros T."/>
            <person name="Salamov A."/>
            <person name="Carpenter M.L."/>
            <person name="Signorovitch A.Y."/>
            <person name="Moreno M.A."/>
            <person name="Kamm K."/>
            <person name="Grimwood J."/>
            <person name="Schmutz J."/>
            <person name="Shapiro H."/>
            <person name="Grigoriev I.V."/>
            <person name="Buss L.W."/>
            <person name="Schierwater B."/>
            <person name="Dellaporta S.L."/>
            <person name="Rokhsar D.S."/>
        </authorList>
    </citation>
    <scope>NUCLEOTIDE SEQUENCE [LARGE SCALE GENOMIC DNA]</scope>
    <source>
        <strain evidence="10 11">Grell-BS-1999</strain>
    </source>
</reference>
<feature type="region of interest" description="Disordered" evidence="9">
    <location>
        <begin position="180"/>
        <end position="231"/>
    </location>
</feature>
<evidence type="ECO:0000256" key="8">
    <source>
        <dbReference type="RuleBase" id="RU364141"/>
    </source>
</evidence>
<dbReference type="GeneID" id="6756128"/>
<keyword evidence="4 8" id="KW-0805">Transcription regulation</keyword>
<keyword evidence="6 8" id="KW-0539">Nucleus</keyword>
<dbReference type="eggNOG" id="KOG4552">
    <property type="taxonomic scope" value="Eukaryota"/>
</dbReference>
<comment type="function">
    <text evidence="8">Component of the Mediator complex, a coactivator involved in the regulated transcription of nearly all RNA polymerase II-dependent genes. Mediator functions as a bridge to convey information from gene-specific regulatory proteins to the basal RNA polymerase II transcription machinery. Mediator is recruited to promoters by direct interactions with regulatory proteins and serves as a scaffold for the assembly of a functional preinitiation complex with RNA polymerase II and the general transcription factors.</text>
</comment>
<evidence type="ECO:0000313" key="10">
    <source>
        <dbReference type="EMBL" id="EDV22558.1"/>
    </source>
</evidence>
<gene>
    <name evidence="8" type="primary">MED4</name>
    <name evidence="10" type="ORF">TRIADDRAFT_58906</name>
</gene>
<comment type="subcellular location">
    <subcellularLocation>
        <location evidence="1 8">Nucleus</location>
    </subcellularLocation>
</comment>
<dbReference type="OMA" id="IDIEMRA"/>
<evidence type="ECO:0000256" key="4">
    <source>
        <dbReference type="ARBA" id="ARBA00023015"/>
    </source>
</evidence>
<accession>B3S402</accession>
<dbReference type="AlphaFoldDB" id="B3S402"/>
<feature type="compositionally biased region" description="Acidic residues" evidence="9">
    <location>
        <begin position="201"/>
        <end position="211"/>
    </location>
</feature>
<keyword evidence="8" id="KW-0010">Activator</keyword>
<dbReference type="PANTHER" id="PTHR13208:SF2">
    <property type="entry name" value="MEDIATOR OF RNA POLYMERASE II TRANSCRIPTION SUBUNIT 4"/>
    <property type="match status" value="1"/>
</dbReference>
<dbReference type="Proteomes" id="UP000009022">
    <property type="component" value="Unassembled WGS sequence"/>
</dbReference>
<evidence type="ECO:0000256" key="1">
    <source>
        <dbReference type="ARBA" id="ARBA00004123"/>
    </source>
</evidence>
<evidence type="ECO:0000256" key="9">
    <source>
        <dbReference type="SAM" id="MobiDB-lite"/>
    </source>
</evidence>
<dbReference type="Pfam" id="PF10018">
    <property type="entry name" value="Med4"/>
    <property type="match status" value="1"/>
</dbReference>
<dbReference type="GO" id="GO:0016592">
    <property type="term" value="C:mediator complex"/>
    <property type="evidence" value="ECO:0007669"/>
    <property type="project" value="InterPro"/>
</dbReference>
<evidence type="ECO:0000313" key="11">
    <source>
        <dbReference type="Proteomes" id="UP000009022"/>
    </source>
</evidence>
<dbReference type="InterPro" id="IPR019258">
    <property type="entry name" value="Mediator_Med4"/>
</dbReference>